<evidence type="ECO:0000313" key="3">
    <source>
        <dbReference type="Proteomes" id="UP001589709"/>
    </source>
</evidence>
<dbReference type="RefSeq" id="WP_381342619.1">
    <property type="nucleotide sequence ID" value="NZ_JBHMCY010000007.1"/>
</dbReference>
<accession>A0ABV5MVX6</accession>
<sequence>MRIRATVAAVSGALALSAAVAPAAQAAPVGPLDGGYGDTKITKVVVDGDNKVSMSTSGARTITVSVTATDDSGIAGADSFDLVGPGYGYESTSRPACKAVNATTSTCTASVTVDPRTDAYWNSNAGTWYVGAWIDAEDGDFLWKEKAGSFHFQRATRLTANAAPEPVKKGATLTVTGKLTRANWETLTYGAYAGQSVTLQFRKRSATAYSDVKTVRTNTKGDLKTTVQASVDGYYRYVFKGNSSHAAVNATGDFVDVR</sequence>
<dbReference type="Proteomes" id="UP001589709">
    <property type="component" value="Unassembled WGS sequence"/>
</dbReference>
<name>A0ABV5MVX6_9ACTN</name>
<proteinExistence type="predicted"/>
<gene>
    <name evidence="2" type="ORF">ACFF45_05490</name>
</gene>
<evidence type="ECO:0000256" key="1">
    <source>
        <dbReference type="SAM" id="SignalP"/>
    </source>
</evidence>
<comment type="caution">
    <text evidence="2">The sequence shown here is derived from an EMBL/GenBank/DDBJ whole genome shotgun (WGS) entry which is preliminary data.</text>
</comment>
<reference evidence="2 3" key="1">
    <citation type="submission" date="2024-09" db="EMBL/GenBank/DDBJ databases">
        <authorList>
            <person name="Sun Q."/>
            <person name="Mori K."/>
        </authorList>
    </citation>
    <scope>NUCLEOTIDE SEQUENCE [LARGE SCALE GENOMIC DNA]</scope>
    <source>
        <strain evidence="2 3">JCM 6917</strain>
    </source>
</reference>
<dbReference type="EMBL" id="JBHMCY010000007">
    <property type="protein sequence ID" value="MFB9462183.1"/>
    <property type="molecule type" value="Genomic_DNA"/>
</dbReference>
<keyword evidence="3" id="KW-1185">Reference proteome</keyword>
<protein>
    <submittedName>
        <fullName evidence="2">Calcium-binding protein</fullName>
    </submittedName>
</protein>
<feature type="chain" id="PRO_5046476309" evidence="1">
    <location>
        <begin position="27"/>
        <end position="258"/>
    </location>
</feature>
<evidence type="ECO:0000313" key="2">
    <source>
        <dbReference type="EMBL" id="MFB9462183.1"/>
    </source>
</evidence>
<organism evidence="2 3">
    <name type="scientific">Streptomyces cinereospinus</name>
    <dbReference type="NCBI Taxonomy" id="285561"/>
    <lineage>
        <taxon>Bacteria</taxon>
        <taxon>Bacillati</taxon>
        <taxon>Actinomycetota</taxon>
        <taxon>Actinomycetes</taxon>
        <taxon>Kitasatosporales</taxon>
        <taxon>Streptomycetaceae</taxon>
        <taxon>Streptomyces</taxon>
    </lineage>
</organism>
<keyword evidence="1" id="KW-0732">Signal</keyword>
<feature type="signal peptide" evidence="1">
    <location>
        <begin position="1"/>
        <end position="26"/>
    </location>
</feature>